<name>A0ABP9RPQ9_9ACTN</name>
<protein>
    <submittedName>
        <fullName evidence="2">DUF5130 family protein</fullName>
    </submittedName>
</protein>
<dbReference type="InterPro" id="IPR033437">
    <property type="entry name" value="DUF5130"/>
</dbReference>
<keyword evidence="1" id="KW-1133">Transmembrane helix</keyword>
<accession>A0ABP9RPQ9</accession>
<evidence type="ECO:0000256" key="1">
    <source>
        <dbReference type="SAM" id="Phobius"/>
    </source>
</evidence>
<dbReference type="Gene3D" id="3.10.310.50">
    <property type="match status" value="1"/>
</dbReference>
<reference evidence="3" key="1">
    <citation type="journal article" date="2019" name="Int. J. Syst. Evol. Microbiol.">
        <title>The Global Catalogue of Microorganisms (GCM) 10K type strain sequencing project: providing services to taxonomists for standard genome sequencing and annotation.</title>
        <authorList>
            <consortium name="The Broad Institute Genomics Platform"/>
            <consortium name="The Broad Institute Genome Sequencing Center for Infectious Disease"/>
            <person name="Wu L."/>
            <person name="Ma J."/>
        </authorList>
    </citation>
    <scope>NUCLEOTIDE SEQUENCE [LARGE SCALE GENOMIC DNA]</scope>
    <source>
        <strain evidence="3">JCM 18304</strain>
    </source>
</reference>
<dbReference type="Pfam" id="PF17174">
    <property type="entry name" value="DUF5130"/>
    <property type="match status" value="1"/>
</dbReference>
<organism evidence="2 3">
    <name type="scientific">Rugosimonospora acidiphila</name>
    <dbReference type="NCBI Taxonomy" id="556531"/>
    <lineage>
        <taxon>Bacteria</taxon>
        <taxon>Bacillati</taxon>
        <taxon>Actinomycetota</taxon>
        <taxon>Actinomycetes</taxon>
        <taxon>Micromonosporales</taxon>
        <taxon>Micromonosporaceae</taxon>
        <taxon>Rugosimonospora</taxon>
    </lineage>
</organism>
<sequence>MTAGNSTKLTDRPGVLDGPFNTPQLLRLDEALRLADRSTGLIFSVYVGDLDEPTRGHAEKLHEQLADPDSAVIVAVSPNQRLLEIVTGTVARKRIPDRAAKLAALSMAAAFGGGDLAGGIVAGLAQLVEQAGKS</sequence>
<feature type="transmembrane region" description="Helical" evidence="1">
    <location>
        <begin position="102"/>
        <end position="128"/>
    </location>
</feature>
<keyword evidence="1" id="KW-0472">Membrane</keyword>
<dbReference type="Proteomes" id="UP001501570">
    <property type="component" value="Unassembled WGS sequence"/>
</dbReference>
<dbReference type="EMBL" id="BAABJQ010000005">
    <property type="protein sequence ID" value="GAA5182755.1"/>
    <property type="molecule type" value="Genomic_DNA"/>
</dbReference>
<proteinExistence type="predicted"/>
<evidence type="ECO:0000313" key="3">
    <source>
        <dbReference type="Proteomes" id="UP001501570"/>
    </source>
</evidence>
<comment type="caution">
    <text evidence="2">The sequence shown here is derived from an EMBL/GenBank/DDBJ whole genome shotgun (WGS) entry which is preliminary data.</text>
</comment>
<gene>
    <name evidence="2" type="ORF">GCM10023322_20360</name>
</gene>
<keyword evidence="1" id="KW-0812">Transmembrane</keyword>
<keyword evidence="3" id="KW-1185">Reference proteome</keyword>
<evidence type="ECO:0000313" key="2">
    <source>
        <dbReference type="EMBL" id="GAA5182755.1"/>
    </source>
</evidence>